<feature type="chain" id="PRO_5045076241" description="VCBS repeat-containing protein" evidence="2">
    <location>
        <begin position="29"/>
        <end position="154"/>
    </location>
</feature>
<dbReference type="PANTHER" id="PTHR44103">
    <property type="entry name" value="PROPROTEIN CONVERTASE P"/>
    <property type="match status" value="1"/>
</dbReference>
<name>A0ABN9Q3N8_9DINO</name>
<proteinExistence type="predicted"/>
<evidence type="ECO:0000256" key="1">
    <source>
        <dbReference type="ARBA" id="ARBA00022729"/>
    </source>
</evidence>
<organism evidence="3 4">
    <name type="scientific">Prorocentrum cordatum</name>
    <dbReference type="NCBI Taxonomy" id="2364126"/>
    <lineage>
        <taxon>Eukaryota</taxon>
        <taxon>Sar</taxon>
        <taxon>Alveolata</taxon>
        <taxon>Dinophyceae</taxon>
        <taxon>Prorocentrales</taxon>
        <taxon>Prorocentraceae</taxon>
        <taxon>Prorocentrum</taxon>
    </lineage>
</organism>
<dbReference type="Gene3D" id="2.130.10.130">
    <property type="entry name" value="Integrin alpha, N-terminal"/>
    <property type="match status" value="1"/>
</dbReference>
<keyword evidence="1 2" id="KW-0732">Signal</keyword>
<dbReference type="Pfam" id="PF13517">
    <property type="entry name" value="FG-GAP_3"/>
    <property type="match status" value="1"/>
</dbReference>
<comment type="caution">
    <text evidence="3">The sequence shown here is derived from an EMBL/GenBank/DDBJ whole genome shotgun (WGS) entry which is preliminary data.</text>
</comment>
<dbReference type="InterPro" id="IPR028994">
    <property type="entry name" value="Integrin_alpha_N"/>
</dbReference>
<evidence type="ECO:0000256" key="2">
    <source>
        <dbReference type="SAM" id="SignalP"/>
    </source>
</evidence>
<dbReference type="SUPFAM" id="SSF69318">
    <property type="entry name" value="Integrin alpha N-terminal domain"/>
    <property type="match status" value="1"/>
</dbReference>
<reference evidence="3" key="1">
    <citation type="submission" date="2023-10" db="EMBL/GenBank/DDBJ databases">
        <authorList>
            <person name="Chen Y."/>
            <person name="Shah S."/>
            <person name="Dougan E. K."/>
            <person name="Thang M."/>
            <person name="Chan C."/>
        </authorList>
    </citation>
    <scope>NUCLEOTIDE SEQUENCE [LARGE SCALE GENOMIC DNA]</scope>
</reference>
<accession>A0ABN9Q3N8</accession>
<dbReference type="InterPro" id="IPR013517">
    <property type="entry name" value="FG-GAP"/>
</dbReference>
<dbReference type="Proteomes" id="UP001189429">
    <property type="component" value="Unassembled WGS sequence"/>
</dbReference>
<evidence type="ECO:0000313" key="3">
    <source>
        <dbReference type="EMBL" id="CAK0800332.1"/>
    </source>
</evidence>
<dbReference type="PANTHER" id="PTHR44103:SF1">
    <property type="entry name" value="PROPROTEIN CONVERTASE P"/>
    <property type="match status" value="1"/>
</dbReference>
<feature type="signal peptide" evidence="2">
    <location>
        <begin position="1"/>
        <end position="28"/>
    </location>
</feature>
<gene>
    <name evidence="3" type="ORF">PCOR1329_LOCUS8502</name>
</gene>
<evidence type="ECO:0000313" key="4">
    <source>
        <dbReference type="Proteomes" id="UP001189429"/>
    </source>
</evidence>
<protein>
    <recommendedName>
        <fullName evidence="5">VCBS repeat-containing protein</fullName>
    </recommendedName>
</protein>
<dbReference type="EMBL" id="CAUYUJ010002336">
    <property type="protein sequence ID" value="CAK0800332.1"/>
    <property type="molecule type" value="Genomic_DNA"/>
</dbReference>
<sequence>MRILVHESSIVAISLLYLVLDAVGGSSSHDCSCCVSSSSVADRVFQTRDVVTTQAMGARCAVAADFDGDGDMDLVSASAVDNTVAWFQNDGSGHFGGPQQVTYSSNGARIVTVGDIDADGKIDIIVASYYDHTVGWFKNDGAGNFGNIHITILP</sequence>
<keyword evidence="4" id="KW-1185">Reference proteome</keyword>
<evidence type="ECO:0008006" key="5">
    <source>
        <dbReference type="Google" id="ProtNLM"/>
    </source>
</evidence>